<name>A0ABX0XJ41_9SPHN</name>
<dbReference type="EMBL" id="JAATJE010000001">
    <property type="protein sequence ID" value="NJC32822.1"/>
    <property type="molecule type" value="Genomic_DNA"/>
</dbReference>
<sequence>MTAVDRIAARARRRRIARMMDAAMPPGISLEETPDGVVLRGVGLRQRMLSDVRLRAIGWWEGRR</sequence>
<gene>
    <name evidence="1" type="ORF">GGR88_000296</name>
</gene>
<protein>
    <submittedName>
        <fullName evidence="1">Uncharacterized protein</fullName>
    </submittedName>
</protein>
<keyword evidence="2" id="KW-1185">Reference proteome</keyword>
<dbReference type="Proteomes" id="UP000734218">
    <property type="component" value="Unassembled WGS sequence"/>
</dbReference>
<comment type="caution">
    <text evidence="1">The sequence shown here is derived from an EMBL/GenBank/DDBJ whole genome shotgun (WGS) entry which is preliminary data.</text>
</comment>
<reference evidence="1 2" key="1">
    <citation type="submission" date="2020-03" db="EMBL/GenBank/DDBJ databases">
        <title>Genomic Encyclopedia of Type Strains, Phase IV (KMG-IV): sequencing the most valuable type-strain genomes for metagenomic binning, comparative biology and taxonomic classification.</title>
        <authorList>
            <person name="Goeker M."/>
        </authorList>
    </citation>
    <scope>NUCLEOTIDE SEQUENCE [LARGE SCALE GENOMIC DNA]</scope>
    <source>
        <strain evidence="1 2">DSM 27651</strain>
    </source>
</reference>
<proteinExistence type="predicted"/>
<evidence type="ECO:0000313" key="2">
    <source>
        <dbReference type="Proteomes" id="UP000734218"/>
    </source>
</evidence>
<organism evidence="1 2">
    <name type="scientific">Sphingomonas jejuensis</name>
    <dbReference type="NCBI Taxonomy" id="904715"/>
    <lineage>
        <taxon>Bacteria</taxon>
        <taxon>Pseudomonadati</taxon>
        <taxon>Pseudomonadota</taxon>
        <taxon>Alphaproteobacteria</taxon>
        <taxon>Sphingomonadales</taxon>
        <taxon>Sphingomonadaceae</taxon>
        <taxon>Sphingomonas</taxon>
    </lineage>
</organism>
<evidence type="ECO:0000313" key="1">
    <source>
        <dbReference type="EMBL" id="NJC32822.1"/>
    </source>
</evidence>
<dbReference type="RefSeq" id="WP_167952291.1">
    <property type="nucleotide sequence ID" value="NZ_JAATJE010000001.1"/>
</dbReference>
<accession>A0ABX0XJ41</accession>